<accession>A0A5E4EHM9</accession>
<dbReference type="AlphaFoldDB" id="A0A5E4EHM9"/>
<dbReference type="Proteomes" id="UP000327085">
    <property type="component" value="Chromosome 8"/>
</dbReference>
<name>A0A5E4EHM9_PRUDU</name>
<evidence type="ECO:0000313" key="1">
    <source>
        <dbReference type="EMBL" id="VVA15134.1"/>
    </source>
</evidence>
<reference evidence="2" key="1">
    <citation type="journal article" date="2020" name="Plant J.">
        <title>Transposons played a major role in the diversification between the closely related almond and peach genomes: results from the almond genome sequence.</title>
        <authorList>
            <person name="Alioto T."/>
            <person name="Alexiou K.G."/>
            <person name="Bardil A."/>
            <person name="Barteri F."/>
            <person name="Castanera R."/>
            <person name="Cruz F."/>
            <person name="Dhingra A."/>
            <person name="Duval H."/>
            <person name="Fernandez I Marti A."/>
            <person name="Frias L."/>
            <person name="Galan B."/>
            <person name="Garcia J.L."/>
            <person name="Howad W."/>
            <person name="Gomez-Garrido J."/>
            <person name="Gut M."/>
            <person name="Julca I."/>
            <person name="Morata J."/>
            <person name="Puigdomenech P."/>
            <person name="Ribeca P."/>
            <person name="Rubio Cabetas M.J."/>
            <person name="Vlasova A."/>
            <person name="Wirthensohn M."/>
            <person name="Garcia-Mas J."/>
            <person name="Gabaldon T."/>
            <person name="Casacuberta J.M."/>
            <person name="Arus P."/>
        </authorList>
    </citation>
    <scope>NUCLEOTIDE SEQUENCE [LARGE SCALE GENOMIC DNA]</scope>
    <source>
        <strain evidence="2">cv. Texas</strain>
    </source>
</reference>
<evidence type="ECO:0000313" key="2">
    <source>
        <dbReference type="Proteomes" id="UP000327085"/>
    </source>
</evidence>
<dbReference type="InParanoid" id="A0A5E4EHM9"/>
<sequence length="84" mass="9425">MHRSLEGTVRFDTKHSSKTIDKLSHNSGGGLPFLPAVLMERRVELSGFSFLQYWKSKPTQHSILSLSLSFGSTNTAQSFSYWSS</sequence>
<proteinExistence type="predicted"/>
<gene>
    <name evidence="1" type="ORF">ALMOND_2B010409</name>
</gene>
<protein>
    <submittedName>
        <fullName evidence="1">Uncharacterized protein</fullName>
    </submittedName>
</protein>
<dbReference type="Gramene" id="VVA15134">
    <property type="protein sequence ID" value="VVA15134"/>
    <property type="gene ID" value="Prudul26B010409"/>
</dbReference>
<dbReference type="EMBL" id="CABIKO010000013">
    <property type="protein sequence ID" value="VVA15134.1"/>
    <property type="molecule type" value="Genomic_DNA"/>
</dbReference>
<organism evidence="1 2">
    <name type="scientific">Prunus dulcis</name>
    <name type="common">Almond</name>
    <name type="synonym">Amygdalus dulcis</name>
    <dbReference type="NCBI Taxonomy" id="3755"/>
    <lineage>
        <taxon>Eukaryota</taxon>
        <taxon>Viridiplantae</taxon>
        <taxon>Streptophyta</taxon>
        <taxon>Embryophyta</taxon>
        <taxon>Tracheophyta</taxon>
        <taxon>Spermatophyta</taxon>
        <taxon>Magnoliopsida</taxon>
        <taxon>eudicotyledons</taxon>
        <taxon>Gunneridae</taxon>
        <taxon>Pentapetalae</taxon>
        <taxon>rosids</taxon>
        <taxon>fabids</taxon>
        <taxon>Rosales</taxon>
        <taxon>Rosaceae</taxon>
        <taxon>Amygdaloideae</taxon>
        <taxon>Amygdaleae</taxon>
        <taxon>Prunus</taxon>
    </lineage>
</organism>